<keyword evidence="7" id="KW-1185">Reference proteome</keyword>
<dbReference type="GO" id="GO:0003677">
    <property type="term" value="F:DNA binding"/>
    <property type="evidence" value="ECO:0007669"/>
    <property type="project" value="TreeGrafter"/>
</dbReference>
<reference evidence="6 7" key="1">
    <citation type="journal article" date="2019" name="Sci. Rep.">
        <title>A high-quality genome of Eragrostis curvula grass provides insights into Poaceae evolution and supports new strategies to enhance forage quality.</title>
        <authorList>
            <person name="Carballo J."/>
            <person name="Santos B.A.C.M."/>
            <person name="Zappacosta D."/>
            <person name="Garbus I."/>
            <person name="Selva J.P."/>
            <person name="Gallo C.A."/>
            <person name="Diaz A."/>
            <person name="Albertini E."/>
            <person name="Caccamo M."/>
            <person name="Echenique V."/>
        </authorList>
    </citation>
    <scope>NUCLEOTIDE SEQUENCE [LARGE SCALE GENOMIC DNA]</scope>
    <source>
        <strain evidence="7">cv. Victoria</strain>
        <tissue evidence="6">Leaf</tissue>
    </source>
</reference>
<evidence type="ECO:0000256" key="2">
    <source>
        <dbReference type="ARBA" id="ARBA00023242"/>
    </source>
</evidence>
<dbReference type="PANTHER" id="PTHR22940:SF4">
    <property type="entry name" value="PROTEIN TIMELESS HOMOLOG"/>
    <property type="match status" value="1"/>
</dbReference>
<dbReference type="InterPro" id="IPR044998">
    <property type="entry name" value="Timeless"/>
</dbReference>
<evidence type="ECO:0000256" key="4">
    <source>
        <dbReference type="SAM" id="MobiDB-lite"/>
    </source>
</evidence>
<dbReference type="AlphaFoldDB" id="A0A5J9U9T2"/>
<evidence type="ECO:0000259" key="5">
    <source>
        <dbReference type="Pfam" id="PF04821"/>
    </source>
</evidence>
<dbReference type="Pfam" id="PF04821">
    <property type="entry name" value="TIMELESS"/>
    <property type="match status" value="1"/>
</dbReference>
<dbReference type="GO" id="GO:0000076">
    <property type="term" value="P:DNA replication checkpoint signaling"/>
    <property type="evidence" value="ECO:0007669"/>
    <property type="project" value="TreeGrafter"/>
</dbReference>
<dbReference type="Proteomes" id="UP000324897">
    <property type="component" value="Chromosome 7"/>
</dbReference>
<dbReference type="GO" id="GO:0043111">
    <property type="term" value="P:replication fork arrest"/>
    <property type="evidence" value="ECO:0007669"/>
    <property type="project" value="TreeGrafter"/>
</dbReference>
<name>A0A5J9U9T2_9POAL</name>
<feature type="region of interest" description="Disordered" evidence="4">
    <location>
        <begin position="532"/>
        <end position="637"/>
    </location>
</feature>
<keyword evidence="2" id="KW-0539">Nucleus</keyword>
<accession>A0A5J9U9T2</accession>
<feature type="compositionally biased region" description="Basic residues" evidence="4">
    <location>
        <begin position="982"/>
        <end position="992"/>
    </location>
</feature>
<evidence type="ECO:0000256" key="3">
    <source>
        <dbReference type="ARBA" id="ARBA00023306"/>
    </source>
</evidence>
<dbReference type="PANTHER" id="PTHR22940">
    <property type="entry name" value="TIMEOUT/TIMELESS-2"/>
    <property type="match status" value="1"/>
</dbReference>
<dbReference type="GO" id="GO:0006281">
    <property type="term" value="P:DNA repair"/>
    <property type="evidence" value="ECO:0007669"/>
    <property type="project" value="TreeGrafter"/>
</dbReference>
<feature type="compositionally biased region" description="Polar residues" evidence="4">
    <location>
        <begin position="1067"/>
        <end position="1079"/>
    </location>
</feature>
<comment type="caution">
    <text evidence="6">The sequence shown here is derived from an EMBL/GenBank/DDBJ whole genome shotgun (WGS) entry which is preliminary data.</text>
</comment>
<sequence>MDSTVLSLTCAGLGAPEEDDDGGVVGYAKSEHCLDNLKDLQRFLRRDDPQKREVFKQVCKWKIASRNLVPIIENYQADRNLVITAVKVLVFLTMPVEPSSEDVAQQIEYLWDLKAALTRNVAVAVIVSLLEDPLDRLERTSFTEDDWKLVQLVLTLFRNVLAIQEITLPQKASGEATHLLFLADSFLELMFQENVMDLILVLTQHIDEPSDYLRQENLLFMEIFHYLFLGRDPGLIARTSGTGSKDQVNGDIDTSVDSLRLMMEEEEKKRRMFRQQNSDNNSINGIFTCFSVDGSKSLCKGNPSSASASSLRKIRNVQRGPQKRIAWDNDLMYIPKEGIIEMLRNFMDQFLSGGYNSEFISFLFSKTIMFYACKLVITRFLSVLMQSVREDIMGEHHSVEKSDITIFFKVARFVLAFQHEKSSNDHKSNKGTQPAEVSPSDGLDEHLPFHGDICGPVAATLNEDMFNLVISRWREAYESLKETSDYKTLSAAGSLMKSMIKLLGKTSDLVDLLETVHIMLQLMEKLQARGALRVAKKKRKGKRKKTSNGKNENSEPKVENVEPSCVDPTDGTKCPPESLRDLRPKDPAVEVSPSEQGKIDQSNADVPDTVEGAAVNKDSTAHPEGDMPGAGSGDMTRNLIDEENEASDSSIDDHQPATSEVNFDVSRLISSLANNSVVQNICWLLKHYKSNSFRTNHYIICMLRRFCEDLQLSPMLYQLSLLTAFYDILAEQKLSGSKEYANIVNFLSKVVRKMLRAMKKQPLLFVDILFWKTHKECHCIEADALLNELKKDAGNKDASIGSSKGWRGPINIADSLGDDEVDFVIPQAPYDANKDGDSSDGDHGDDFQKSTTYKRSRLMSLSDSEDDDNDRNNISRDSQVPKRRGRSIFSEEQEKLIRDLYEKYKDDRKCSHLIAEALDPTGKISSAQVSRKLTQLGLRSVTSRRKVADESVPTGVRAAEPQNKLDDTNPRLSEHPKSASSRSRRKRLHRLSSSHDDTSPGRSSDEETLQVIKSRTKSKNLPLVDSSLHESQHQEAPEDPDSDDMTIGSMIRSGKKKQLSMSDFEANEQNHQESSTNTHIKDSASNISQYQETMEDTHPNDESIGSILRNGKKKRLVTSNFSANIQEEFSRNIDPNVETNASNITDAPLHHGLDSVTNSGDAVEAELLDDFIELEANHENTVQRIIDDGNIGESGDTANSDTNGRAGLKRKHRLVIDDDDDE</sequence>
<dbReference type="InterPro" id="IPR006906">
    <property type="entry name" value="Timeless_N"/>
</dbReference>
<organism evidence="6 7">
    <name type="scientific">Eragrostis curvula</name>
    <name type="common">weeping love grass</name>
    <dbReference type="NCBI Taxonomy" id="38414"/>
    <lineage>
        <taxon>Eukaryota</taxon>
        <taxon>Viridiplantae</taxon>
        <taxon>Streptophyta</taxon>
        <taxon>Embryophyta</taxon>
        <taxon>Tracheophyta</taxon>
        <taxon>Spermatophyta</taxon>
        <taxon>Magnoliopsida</taxon>
        <taxon>Liliopsida</taxon>
        <taxon>Poales</taxon>
        <taxon>Poaceae</taxon>
        <taxon>PACMAD clade</taxon>
        <taxon>Chloridoideae</taxon>
        <taxon>Eragrostideae</taxon>
        <taxon>Eragrostidinae</taxon>
        <taxon>Eragrostis</taxon>
    </lineage>
</organism>
<feature type="compositionally biased region" description="Basic residues" evidence="4">
    <location>
        <begin position="534"/>
        <end position="547"/>
    </location>
</feature>
<feature type="region of interest" description="Disordered" evidence="4">
    <location>
        <begin position="1187"/>
        <end position="1222"/>
    </location>
</feature>
<feature type="region of interest" description="Disordered" evidence="4">
    <location>
        <begin position="828"/>
        <end position="887"/>
    </location>
</feature>
<feature type="compositionally biased region" description="Basic and acidic residues" evidence="4">
    <location>
        <begin position="1027"/>
        <end position="1036"/>
    </location>
</feature>
<feature type="region of interest" description="Disordered" evidence="4">
    <location>
        <begin position="942"/>
        <end position="1079"/>
    </location>
</feature>
<evidence type="ECO:0000313" key="6">
    <source>
        <dbReference type="EMBL" id="TVU20264.1"/>
    </source>
</evidence>
<feature type="compositionally biased region" description="Basic and acidic residues" evidence="4">
    <location>
        <begin position="963"/>
        <end position="977"/>
    </location>
</feature>
<dbReference type="OrthoDB" id="310853at2759"/>
<evidence type="ECO:0000256" key="1">
    <source>
        <dbReference type="ARBA" id="ARBA00004123"/>
    </source>
</evidence>
<feature type="compositionally biased region" description="Basic and acidic residues" evidence="4">
    <location>
        <begin position="832"/>
        <end position="848"/>
    </location>
</feature>
<gene>
    <name evidence="6" type="ORF">EJB05_36467</name>
</gene>
<evidence type="ECO:0000313" key="7">
    <source>
        <dbReference type="Proteomes" id="UP000324897"/>
    </source>
</evidence>
<keyword evidence="3" id="KW-0131">Cell cycle</keyword>
<proteinExistence type="predicted"/>
<dbReference type="EMBL" id="RWGY01000029">
    <property type="protein sequence ID" value="TVU20264.1"/>
    <property type="molecule type" value="Genomic_DNA"/>
</dbReference>
<dbReference type="Gramene" id="TVU20264">
    <property type="protein sequence ID" value="TVU20264"/>
    <property type="gene ID" value="EJB05_36467"/>
</dbReference>
<feature type="compositionally biased region" description="Polar residues" evidence="4">
    <location>
        <begin position="593"/>
        <end position="604"/>
    </location>
</feature>
<feature type="compositionally biased region" description="Basic and acidic residues" evidence="4">
    <location>
        <begin position="993"/>
        <end position="1005"/>
    </location>
</feature>
<feature type="compositionally biased region" description="Basic and acidic residues" evidence="4">
    <location>
        <begin position="578"/>
        <end position="588"/>
    </location>
</feature>
<dbReference type="GO" id="GO:0031298">
    <property type="term" value="C:replication fork protection complex"/>
    <property type="evidence" value="ECO:0007669"/>
    <property type="project" value="TreeGrafter"/>
</dbReference>
<feature type="domain" description="Timeless N-terminal" evidence="5">
    <location>
        <begin position="27"/>
        <end position="282"/>
    </location>
</feature>
<comment type="subcellular location">
    <subcellularLocation>
        <location evidence="1">Nucleus</location>
    </subcellularLocation>
</comment>
<protein>
    <recommendedName>
        <fullName evidence="5">Timeless N-terminal domain-containing protein</fullName>
    </recommendedName>
</protein>